<dbReference type="OMA" id="DVGCCQV"/>
<dbReference type="Pfam" id="PF10229">
    <property type="entry name" value="MMADHC"/>
    <property type="match status" value="1"/>
</dbReference>
<dbReference type="STRING" id="5786.F1A4M1"/>
<evidence type="ECO:0000313" key="1">
    <source>
        <dbReference type="EMBL" id="EGC28855.1"/>
    </source>
</evidence>
<keyword evidence="2" id="KW-1185">Reference proteome</keyword>
<dbReference type="KEGG" id="dpp:DICPUDRAFT_43706"/>
<dbReference type="Proteomes" id="UP000001064">
    <property type="component" value="Unassembled WGS sequence"/>
</dbReference>
<sequence length="185" mass="21077">MKLNEPEFIDSAKTEFTIKKCTTPLLLKNFKSLFPNELKALIDQNGDENIGCLNDDNKTPLYLILCWRQTKLPMSGFSSATDEEREEKSLFFIETASNFCNIVKENGYWSDFIDPLSGVPYINRDNANSVFVPTDSVQMMGIDIIDVGCCQVMIHPTWKVRSFFSIMISTAPFEIIDNSLHQINN</sequence>
<name>F1A4M1_DICPU</name>
<protein>
    <recommendedName>
        <fullName evidence="3">Methylmalonic aciduria and homocystinuria type D protein</fullName>
    </recommendedName>
</protein>
<dbReference type="RefSeq" id="XP_003294615.1">
    <property type="nucleotide sequence ID" value="XM_003294567.1"/>
</dbReference>
<dbReference type="AlphaFoldDB" id="F1A4M1"/>
<evidence type="ECO:0008006" key="3">
    <source>
        <dbReference type="Google" id="ProtNLM"/>
    </source>
</evidence>
<proteinExistence type="predicted"/>
<evidence type="ECO:0000313" key="2">
    <source>
        <dbReference type="Proteomes" id="UP000001064"/>
    </source>
</evidence>
<accession>F1A4M1</accession>
<dbReference type="InterPro" id="IPR019362">
    <property type="entry name" value="MMADHC"/>
</dbReference>
<organism evidence="1 2">
    <name type="scientific">Dictyostelium purpureum</name>
    <name type="common">Slime mold</name>
    <dbReference type="NCBI Taxonomy" id="5786"/>
    <lineage>
        <taxon>Eukaryota</taxon>
        <taxon>Amoebozoa</taxon>
        <taxon>Evosea</taxon>
        <taxon>Eumycetozoa</taxon>
        <taxon>Dictyostelia</taxon>
        <taxon>Dictyosteliales</taxon>
        <taxon>Dictyosteliaceae</taxon>
        <taxon>Dictyostelium</taxon>
    </lineage>
</organism>
<reference evidence="2" key="1">
    <citation type="journal article" date="2011" name="Genome Biol.">
        <title>Comparative genomics of the social amoebae Dictyostelium discoideum and Dictyostelium purpureum.</title>
        <authorList>
            <consortium name="US DOE Joint Genome Institute (JGI-PGF)"/>
            <person name="Sucgang R."/>
            <person name="Kuo A."/>
            <person name="Tian X."/>
            <person name="Salerno W."/>
            <person name="Parikh A."/>
            <person name="Feasley C.L."/>
            <person name="Dalin E."/>
            <person name="Tu H."/>
            <person name="Huang E."/>
            <person name="Barry K."/>
            <person name="Lindquist E."/>
            <person name="Shapiro H."/>
            <person name="Bruce D."/>
            <person name="Schmutz J."/>
            <person name="Salamov A."/>
            <person name="Fey P."/>
            <person name="Gaudet P."/>
            <person name="Anjard C."/>
            <person name="Babu M.M."/>
            <person name="Basu S."/>
            <person name="Bushmanova Y."/>
            <person name="van der Wel H."/>
            <person name="Katoh-Kurasawa M."/>
            <person name="Dinh C."/>
            <person name="Coutinho P.M."/>
            <person name="Saito T."/>
            <person name="Elias M."/>
            <person name="Schaap P."/>
            <person name="Kay R.R."/>
            <person name="Henrissat B."/>
            <person name="Eichinger L."/>
            <person name="Rivero F."/>
            <person name="Putnam N.H."/>
            <person name="West C.M."/>
            <person name="Loomis W.F."/>
            <person name="Chisholm R.L."/>
            <person name="Shaulsky G."/>
            <person name="Strassmann J.E."/>
            <person name="Queller D.C."/>
            <person name="Kuspa A."/>
            <person name="Grigoriev I.V."/>
        </authorList>
    </citation>
    <scope>NUCLEOTIDE SEQUENCE [LARGE SCALE GENOMIC DNA]</scope>
    <source>
        <strain evidence="2">QSDP1</strain>
    </source>
</reference>
<dbReference type="InParanoid" id="F1A4M1"/>
<gene>
    <name evidence="1" type="ORF">DICPUDRAFT_43706</name>
</gene>
<dbReference type="GeneID" id="10507076"/>
<dbReference type="PANTHER" id="PTHR13192:SF3">
    <property type="entry name" value="COBALAMIN TRAFFICKING PROTEIN CBLD"/>
    <property type="match status" value="1"/>
</dbReference>
<dbReference type="GO" id="GO:0009235">
    <property type="term" value="P:cobalamin metabolic process"/>
    <property type="evidence" value="ECO:0007669"/>
    <property type="project" value="InterPro"/>
</dbReference>
<dbReference type="OrthoDB" id="10263782at2759"/>
<dbReference type="EMBL" id="GL871530">
    <property type="protein sequence ID" value="EGC28855.1"/>
    <property type="molecule type" value="Genomic_DNA"/>
</dbReference>
<dbReference type="PANTHER" id="PTHR13192">
    <property type="entry name" value="MY011 PROTEIN"/>
    <property type="match status" value="1"/>
</dbReference>
<dbReference type="eggNOG" id="KOG3994">
    <property type="taxonomic scope" value="Eukaryota"/>
</dbReference>
<dbReference type="VEuPathDB" id="AmoebaDB:DICPUDRAFT_43706"/>